<dbReference type="Proteomes" id="UP001446032">
    <property type="component" value="Unassembled WGS sequence"/>
</dbReference>
<accession>A0ABV1AFZ4</accession>
<sequence>MEFKLTEDTLQRLEQKEEITVRDIMGFVVTDICRDLQNGCGELTRLKLGNDDQEEDDAILFICNLARKLAKIQSRNQEKFDDPDHRPVWNGANKKLQEAMEQLTSIEEEINKKQQIVAELEETLQKIGDNRAKIDEYEKLIEEKENAIRLAESIEEKCQELREETAQIKETKIPAVMQQQKVREDEFQAAGQKLENEKQKYQQYIAEQEKELEIKKQEIQQHIAEMDQKLENKKQGLQPHISELNQKNQELQDLEERVEDLHKKKRTLMETAESMRNQKAETEREIQQTEAAIEEIQQKINADKQLLTDKKEEYSWQCKEQKHVDKELEKLEESFGESLLTVRRNQEDLKELYESFTKEQILESGWFFDQSRAIELQRHFQDSLTQTKESIEQSREIYNQLLNYLENGGN</sequence>
<gene>
    <name evidence="2" type="ORF">WMO75_00250</name>
</gene>
<keyword evidence="3" id="KW-1185">Reference proteome</keyword>
<dbReference type="EMBL" id="JBBMEI010000001">
    <property type="protein sequence ID" value="MEQ2356782.1"/>
    <property type="molecule type" value="Genomic_DNA"/>
</dbReference>
<comment type="caution">
    <text evidence="2">The sequence shown here is derived from an EMBL/GenBank/DDBJ whole genome shotgun (WGS) entry which is preliminary data.</text>
</comment>
<protein>
    <recommendedName>
        <fullName evidence="4">Chromosome segregation protein SMC</fullName>
    </recommendedName>
</protein>
<keyword evidence="1" id="KW-0175">Coiled coil</keyword>
<feature type="coiled-coil region" evidence="1">
    <location>
        <begin position="89"/>
        <end position="313"/>
    </location>
</feature>
<evidence type="ECO:0000256" key="1">
    <source>
        <dbReference type="SAM" id="Coils"/>
    </source>
</evidence>
<evidence type="ECO:0000313" key="2">
    <source>
        <dbReference type="EMBL" id="MEQ2356782.1"/>
    </source>
</evidence>
<dbReference type="RefSeq" id="WP_302247395.1">
    <property type="nucleotide sequence ID" value="NZ_JBBMEI010000001.1"/>
</dbReference>
<evidence type="ECO:0000313" key="3">
    <source>
        <dbReference type="Proteomes" id="UP001446032"/>
    </source>
</evidence>
<proteinExistence type="predicted"/>
<name>A0ABV1AFZ4_9FIRM</name>
<reference evidence="2 3" key="1">
    <citation type="submission" date="2024-03" db="EMBL/GenBank/DDBJ databases">
        <title>Human intestinal bacterial collection.</title>
        <authorList>
            <person name="Pauvert C."/>
            <person name="Hitch T.C.A."/>
            <person name="Clavel T."/>
        </authorList>
    </citation>
    <scope>NUCLEOTIDE SEQUENCE [LARGE SCALE GENOMIC DNA]</scope>
    <source>
        <strain evidence="2 3">CLA-AA-H95</strain>
    </source>
</reference>
<evidence type="ECO:0008006" key="4">
    <source>
        <dbReference type="Google" id="ProtNLM"/>
    </source>
</evidence>
<organism evidence="2 3">
    <name type="scientific">Blautia intestinihominis</name>
    <dbReference type="NCBI Taxonomy" id="3133152"/>
    <lineage>
        <taxon>Bacteria</taxon>
        <taxon>Bacillati</taxon>
        <taxon>Bacillota</taxon>
        <taxon>Clostridia</taxon>
        <taxon>Lachnospirales</taxon>
        <taxon>Lachnospiraceae</taxon>
        <taxon>Blautia</taxon>
    </lineage>
</organism>